<name>A0A1B1Y7B2_9FLAO</name>
<evidence type="ECO:0000256" key="2">
    <source>
        <dbReference type="ARBA" id="ARBA00022801"/>
    </source>
</evidence>
<keyword evidence="3" id="KW-0732">Signal</keyword>
<feature type="signal peptide" evidence="3">
    <location>
        <begin position="1"/>
        <end position="20"/>
    </location>
</feature>
<reference evidence="5 6" key="1">
    <citation type="submission" date="2016-02" db="EMBL/GenBank/DDBJ databases">
        <authorList>
            <person name="Wen L."/>
            <person name="He K."/>
            <person name="Yang H."/>
        </authorList>
    </citation>
    <scope>NUCLEOTIDE SEQUENCE [LARGE SCALE GENOMIC DNA]</scope>
    <source>
        <strain evidence="5 6">CZ1127</strain>
    </source>
</reference>
<keyword evidence="6" id="KW-1185">Reference proteome</keyword>
<organism evidence="5 6">
    <name type="scientific">Wenyingzhuangia fucanilytica</name>
    <dbReference type="NCBI Taxonomy" id="1790137"/>
    <lineage>
        <taxon>Bacteria</taxon>
        <taxon>Pseudomonadati</taxon>
        <taxon>Bacteroidota</taxon>
        <taxon>Flavobacteriia</taxon>
        <taxon>Flavobacteriales</taxon>
        <taxon>Flavobacteriaceae</taxon>
        <taxon>Wenyingzhuangia</taxon>
    </lineage>
</organism>
<gene>
    <name evidence="5" type="ORF">AXE80_10225</name>
</gene>
<dbReference type="InterPro" id="IPR017850">
    <property type="entry name" value="Alkaline_phosphatase_core_sf"/>
</dbReference>
<proteinExistence type="inferred from homology"/>
<comment type="similarity">
    <text evidence="1">Belongs to the sulfatase family.</text>
</comment>
<dbReference type="Pfam" id="PF00884">
    <property type="entry name" value="Sulfatase"/>
    <property type="match status" value="1"/>
</dbReference>
<evidence type="ECO:0000256" key="3">
    <source>
        <dbReference type="SAM" id="SignalP"/>
    </source>
</evidence>
<accession>A0A1B1Y7B2</accession>
<protein>
    <submittedName>
        <fullName evidence="5">Sulfatase</fullName>
    </submittedName>
</protein>
<dbReference type="PANTHER" id="PTHR42693:SF53">
    <property type="entry name" value="ENDO-4-O-SULFATASE"/>
    <property type="match status" value="1"/>
</dbReference>
<dbReference type="KEGG" id="wfu:AXE80_10225"/>
<evidence type="ECO:0000259" key="4">
    <source>
        <dbReference type="Pfam" id="PF00884"/>
    </source>
</evidence>
<dbReference type="AlphaFoldDB" id="A0A1B1Y7B2"/>
<dbReference type="RefSeq" id="WP_068826956.1">
    <property type="nucleotide sequence ID" value="NZ_CP014224.1"/>
</dbReference>
<keyword evidence="2" id="KW-0378">Hydrolase</keyword>
<dbReference type="OrthoDB" id="9764377at2"/>
<dbReference type="STRING" id="1790137.AXE80_10225"/>
<sequence length="501" mass="56284">MNFSKGIKLGLYAATLLVMACSTSKNKTVTQENIDKSSINNIISPTTKPNIVVVLCDDLGYSDVGFNGSKDIKTPALDALATHGTIFSSAYAPHPFCGPSRTGIMTGRYAHQIGAQFNLPPNSETIGEGVALSETFISKVLKNAGYSTGLMGKWHLGAVEKYHPNNRGFDDFYGFLGGGHNYHPEEYKAKYTAAKERGAKVIFEYLLPLEHNGKEVTNDNEYLTDVLSDQGVRFIKESAQKENPFFLFMSYNAPHTPLEAKKEDLDMFSNIKNKDRRTYAAMVYAVDRGVQKIVETLKSTGEYENTLIVFLSDNGGRPDKGATNYPLKEGKGSVYEGGYRVPMFFHWAGVVPSGKKFNDPISALDLYPTFAKLADAKIPNDKVLSGKNIWEKFITNKKTHQNDNIFSMRHRNGYSDVGVRNGDWKAVKAYQQQWKLFNITKDISETNNLSSEHPEILEKLVKDAEAWSKSHTQPLWWHDKKTGIEWKKNHMPHFDETFKID</sequence>
<evidence type="ECO:0000256" key="1">
    <source>
        <dbReference type="ARBA" id="ARBA00008779"/>
    </source>
</evidence>
<feature type="domain" description="Sulfatase N-terminal" evidence="4">
    <location>
        <begin position="49"/>
        <end position="375"/>
    </location>
</feature>
<dbReference type="SUPFAM" id="SSF53649">
    <property type="entry name" value="Alkaline phosphatase-like"/>
    <property type="match status" value="1"/>
</dbReference>
<dbReference type="EMBL" id="CP014224">
    <property type="protein sequence ID" value="ANW96629.1"/>
    <property type="molecule type" value="Genomic_DNA"/>
</dbReference>
<dbReference type="Proteomes" id="UP000092967">
    <property type="component" value="Chromosome"/>
</dbReference>
<dbReference type="PANTHER" id="PTHR42693">
    <property type="entry name" value="ARYLSULFATASE FAMILY MEMBER"/>
    <property type="match status" value="1"/>
</dbReference>
<dbReference type="Gene3D" id="3.30.1120.10">
    <property type="match status" value="1"/>
</dbReference>
<evidence type="ECO:0000313" key="5">
    <source>
        <dbReference type="EMBL" id="ANW96629.1"/>
    </source>
</evidence>
<dbReference type="PROSITE" id="PS51257">
    <property type="entry name" value="PROKAR_LIPOPROTEIN"/>
    <property type="match status" value="1"/>
</dbReference>
<dbReference type="GO" id="GO:0004065">
    <property type="term" value="F:arylsulfatase activity"/>
    <property type="evidence" value="ECO:0007669"/>
    <property type="project" value="TreeGrafter"/>
</dbReference>
<dbReference type="InterPro" id="IPR050738">
    <property type="entry name" value="Sulfatase"/>
</dbReference>
<dbReference type="InterPro" id="IPR000917">
    <property type="entry name" value="Sulfatase_N"/>
</dbReference>
<feature type="chain" id="PRO_5008532560" evidence="3">
    <location>
        <begin position="21"/>
        <end position="501"/>
    </location>
</feature>
<evidence type="ECO:0000313" key="6">
    <source>
        <dbReference type="Proteomes" id="UP000092967"/>
    </source>
</evidence>
<dbReference type="Gene3D" id="3.40.720.10">
    <property type="entry name" value="Alkaline Phosphatase, subunit A"/>
    <property type="match status" value="1"/>
</dbReference>